<feature type="compositionally biased region" description="Basic and acidic residues" evidence="1">
    <location>
        <begin position="14"/>
        <end position="24"/>
    </location>
</feature>
<keyword evidence="5" id="KW-1185">Reference proteome</keyword>
<accession>A0A1I4QYC3</accession>
<proteinExistence type="predicted"/>
<protein>
    <submittedName>
        <fullName evidence="3">Uncharacterized protein</fullName>
    </submittedName>
</protein>
<evidence type="ECO:0000313" key="5">
    <source>
        <dbReference type="Proteomes" id="UP000270697"/>
    </source>
</evidence>
<dbReference type="Proteomes" id="UP000199398">
    <property type="component" value="Unassembled WGS sequence"/>
</dbReference>
<evidence type="ECO:0000313" key="4">
    <source>
        <dbReference type="Proteomes" id="UP000199398"/>
    </source>
</evidence>
<gene>
    <name evidence="2" type="ORF">ATL45_6675</name>
    <name evidence="3" type="ORF">SAMN05421805_101317</name>
</gene>
<feature type="region of interest" description="Disordered" evidence="1">
    <location>
        <begin position="1"/>
        <end position="24"/>
    </location>
</feature>
<name>A0A1I4QYC3_9PSEU</name>
<reference evidence="2 5" key="2">
    <citation type="submission" date="2018-10" db="EMBL/GenBank/DDBJ databases">
        <title>Sequencing the genomes of 1000 actinobacteria strains.</title>
        <authorList>
            <person name="Klenk H.-P."/>
        </authorList>
    </citation>
    <scope>NUCLEOTIDE SEQUENCE [LARGE SCALE GENOMIC DNA]</scope>
    <source>
        <strain evidence="2 5">DSM 45119</strain>
    </source>
</reference>
<dbReference type="AlphaFoldDB" id="A0A1I4QYC3"/>
<evidence type="ECO:0000256" key="1">
    <source>
        <dbReference type="SAM" id="MobiDB-lite"/>
    </source>
</evidence>
<evidence type="ECO:0000313" key="2">
    <source>
        <dbReference type="EMBL" id="RKT88245.1"/>
    </source>
</evidence>
<evidence type="ECO:0000313" key="3">
    <source>
        <dbReference type="EMBL" id="SFM45029.1"/>
    </source>
</evidence>
<sequence>MMHRHAQRAPVHFIDPRDGQGHIADHDHIAHNAASNLAILRRGHSLYQDFARAHDRMHLWLDAVNPA</sequence>
<dbReference type="Proteomes" id="UP000270697">
    <property type="component" value="Unassembled WGS sequence"/>
</dbReference>
<organism evidence="3 4">
    <name type="scientific">Saccharopolyspora antimicrobica</name>
    <dbReference type="NCBI Taxonomy" id="455193"/>
    <lineage>
        <taxon>Bacteria</taxon>
        <taxon>Bacillati</taxon>
        <taxon>Actinomycetota</taxon>
        <taxon>Actinomycetes</taxon>
        <taxon>Pseudonocardiales</taxon>
        <taxon>Pseudonocardiaceae</taxon>
        <taxon>Saccharopolyspora</taxon>
    </lineage>
</organism>
<dbReference type="EMBL" id="FOUP01000001">
    <property type="protein sequence ID" value="SFM45029.1"/>
    <property type="molecule type" value="Genomic_DNA"/>
</dbReference>
<reference evidence="3 4" key="1">
    <citation type="submission" date="2016-10" db="EMBL/GenBank/DDBJ databases">
        <authorList>
            <person name="de Groot N.N."/>
        </authorList>
    </citation>
    <scope>NUCLEOTIDE SEQUENCE [LARGE SCALE GENOMIC DNA]</scope>
    <source>
        <strain evidence="3 4">CPCC 201259</strain>
    </source>
</reference>
<dbReference type="EMBL" id="RBXX01000002">
    <property type="protein sequence ID" value="RKT88245.1"/>
    <property type="molecule type" value="Genomic_DNA"/>
</dbReference>